<reference evidence="2" key="1">
    <citation type="journal article" date="2020" name="Stud. Mycol.">
        <title>101 Dothideomycetes genomes: a test case for predicting lifestyles and emergence of pathogens.</title>
        <authorList>
            <person name="Haridas S."/>
            <person name="Albert R."/>
            <person name="Binder M."/>
            <person name="Bloem J."/>
            <person name="Labutti K."/>
            <person name="Salamov A."/>
            <person name="Andreopoulos B."/>
            <person name="Baker S."/>
            <person name="Barry K."/>
            <person name="Bills G."/>
            <person name="Bluhm B."/>
            <person name="Cannon C."/>
            <person name="Castanera R."/>
            <person name="Culley D."/>
            <person name="Daum C."/>
            <person name="Ezra D."/>
            <person name="Gonzalez J."/>
            <person name="Henrissat B."/>
            <person name="Kuo A."/>
            <person name="Liang C."/>
            <person name="Lipzen A."/>
            <person name="Lutzoni F."/>
            <person name="Magnuson J."/>
            <person name="Mondo S."/>
            <person name="Nolan M."/>
            <person name="Ohm R."/>
            <person name="Pangilinan J."/>
            <person name="Park H.-J."/>
            <person name="Ramirez L."/>
            <person name="Alfaro M."/>
            <person name="Sun H."/>
            <person name="Tritt A."/>
            <person name="Yoshinaga Y."/>
            <person name="Zwiers L.-H."/>
            <person name="Turgeon B."/>
            <person name="Goodwin S."/>
            <person name="Spatafora J."/>
            <person name="Crous P."/>
            <person name="Grigoriev I."/>
        </authorList>
    </citation>
    <scope>NUCLEOTIDE SEQUENCE</scope>
    <source>
        <strain evidence="2">CBS 122367</strain>
    </source>
</reference>
<dbReference type="Proteomes" id="UP000799291">
    <property type="component" value="Unassembled WGS sequence"/>
</dbReference>
<feature type="compositionally biased region" description="Polar residues" evidence="1">
    <location>
        <begin position="1"/>
        <end position="11"/>
    </location>
</feature>
<feature type="non-terminal residue" evidence="2">
    <location>
        <position position="373"/>
    </location>
</feature>
<evidence type="ECO:0000256" key="1">
    <source>
        <dbReference type="SAM" id="MobiDB-lite"/>
    </source>
</evidence>
<evidence type="ECO:0000313" key="2">
    <source>
        <dbReference type="EMBL" id="KAF2689120.1"/>
    </source>
</evidence>
<name>A0A6G1JFW9_9PLEO</name>
<organism evidence="2 3">
    <name type="scientific">Lentithecium fluviatile CBS 122367</name>
    <dbReference type="NCBI Taxonomy" id="1168545"/>
    <lineage>
        <taxon>Eukaryota</taxon>
        <taxon>Fungi</taxon>
        <taxon>Dikarya</taxon>
        <taxon>Ascomycota</taxon>
        <taxon>Pezizomycotina</taxon>
        <taxon>Dothideomycetes</taxon>
        <taxon>Pleosporomycetidae</taxon>
        <taxon>Pleosporales</taxon>
        <taxon>Massarineae</taxon>
        <taxon>Lentitheciaceae</taxon>
        <taxon>Lentithecium</taxon>
    </lineage>
</organism>
<feature type="compositionally biased region" description="Acidic residues" evidence="1">
    <location>
        <begin position="45"/>
        <end position="64"/>
    </location>
</feature>
<proteinExistence type="predicted"/>
<dbReference type="OrthoDB" id="439943at2759"/>
<gene>
    <name evidence="2" type="ORF">K458DRAFT_357629</name>
</gene>
<dbReference type="AlphaFoldDB" id="A0A6G1JFW9"/>
<protein>
    <submittedName>
        <fullName evidence="2">Uncharacterized protein</fullName>
    </submittedName>
</protein>
<feature type="compositionally biased region" description="Basic and acidic residues" evidence="1">
    <location>
        <begin position="22"/>
        <end position="32"/>
    </location>
</feature>
<keyword evidence="3" id="KW-1185">Reference proteome</keyword>
<feature type="region of interest" description="Disordered" evidence="1">
    <location>
        <begin position="1"/>
        <end position="73"/>
    </location>
</feature>
<accession>A0A6G1JFW9</accession>
<dbReference type="EMBL" id="MU005572">
    <property type="protein sequence ID" value="KAF2689120.1"/>
    <property type="molecule type" value="Genomic_DNA"/>
</dbReference>
<evidence type="ECO:0000313" key="3">
    <source>
        <dbReference type="Proteomes" id="UP000799291"/>
    </source>
</evidence>
<sequence>MRSNAQPTQELNPLEESTYEVLHYETSDDEGHTASVASTTPDDVSTFDDDDDDFEQEFVDDPAQDPEPAAADASDLHTFSGVHDSTLTETPHLDASESTRVIRLQEEPNAEDAGIDAWGVHKEFTEAQSSDGILSRYGRSETRLTVRAALSERYLPVGGSFNVLYIGNIENWYKEAIETHVHAALHTSPGPSRSIMMRGQMEPYGPVVTADHCSNIKVLEEAGKDTGITVTLDDGSELTVGTRKAQRNADSNLLPDLVVFWYPQSELPAPEVSKFPVACEAFERHQIPCLHVATNWRFHLHSKGFAGNKSLRFCVEGRDDDQSDFEQQESIPVDVYTFLNLDPSQLNRHLAALAAPTGAANSSNLAAPARKFS</sequence>